<dbReference type="EMBL" id="KN714695">
    <property type="protein sequence ID" value="KUI57042.1"/>
    <property type="molecule type" value="Genomic_DNA"/>
</dbReference>
<dbReference type="AlphaFoldDB" id="A0A194UZC4"/>
<evidence type="ECO:0000313" key="1">
    <source>
        <dbReference type="EMBL" id="KUI57042.1"/>
    </source>
</evidence>
<sequence length="246" mass="28665">MNAVHNDEARFSFYFYKTMERHMDISSRCVARHDPLGDLSNWGPQQRPESWYHLLDNHYELLQSYLVFIAQVSISSPENINKWALPQRVWNEGILPVLDFLEKHSPESDWVRPQFTNSAAFFVILFHEAFPDYKENWLEYLLHLGIHLIELHDAQSEMHVAWNKATSILCKGNESNGLDAIHVLLNTQPVIEAGQDIRIGLETLFKGYPIDDLKFFNWSKLDSSMLKLLGRRPRRRPACVPMGELC</sequence>
<dbReference type="Proteomes" id="UP000078576">
    <property type="component" value="Unassembled WGS sequence"/>
</dbReference>
<organism evidence="1 2">
    <name type="scientific">Cytospora mali</name>
    <name type="common">Apple Valsa canker fungus</name>
    <name type="synonym">Valsa mali</name>
    <dbReference type="NCBI Taxonomy" id="578113"/>
    <lineage>
        <taxon>Eukaryota</taxon>
        <taxon>Fungi</taxon>
        <taxon>Dikarya</taxon>
        <taxon>Ascomycota</taxon>
        <taxon>Pezizomycotina</taxon>
        <taxon>Sordariomycetes</taxon>
        <taxon>Sordariomycetidae</taxon>
        <taxon>Diaporthales</taxon>
        <taxon>Cytosporaceae</taxon>
        <taxon>Cytospora</taxon>
    </lineage>
</organism>
<name>A0A194UZC4_CYTMA</name>
<accession>A0A194UZC4</accession>
<gene>
    <name evidence="1" type="ORF">VP1G_10981</name>
</gene>
<reference evidence="2" key="1">
    <citation type="submission" date="2014-12" db="EMBL/GenBank/DDBJ databases">
        <title>Genome Sequence of Valsa Canker Pathogens Uncovers a Specific Adaption of Colonization on Woody Bark.</title>
        <authorList>
            <person name="Yin Z."/>
            <person name="Liu H."/>
            <person name="Gao X."/>
            <person name="Li Z."/>
            <person name="Song N."/>
            <person name="Ke X."/>
            <person name="Dai Q."/>
            <person name="Wu Y."/>
            <person name="Sun Y."/>
            <person name="Xu J.-R."/>
            <person name="Kang Z.K."/>
            <person name="Wang L."/>
            <person name="Huang L."/>
        </authorList>
    </citation>
    <scope>NUCLEOTIDE SEQUENCE [LARGE SCALE GENOMIC DNA]</scope>
    <source>
        <strain evidence="2">SXYL134</strain>
    </source>
</reference>
<proteinExistence type="predicted"/>
<protein>
    <submittedName>
        <fullName evidence="1">Uncharacterized protein</fullName>
    </submittedName>
</protein>
<keyword evidence="2" id="KW-1185">Reference proteome</keyword>
<evidence type="ECO:0000313" key="2">
    <source>
        <dbReference type="Proteomes" id="UP000078576"/>
    </source>
</evidence>